<dbReference type="AlphaFoldDB" id="A0A7X8SH15"/>
<dbReference type="RefSeq" id="WP_168880659.1">
    <property type="nucleotide sequence ID" value="NZ_JABAIL010000001.1"/>
</dbReference>
<feature type="transmembrane region" description="Helical" evidence="1">
    <location>
        <begin position="98"/>
        <end position="117"/>
    </location>
</feature>
<feature type="transmembrane region" description="Helical" evidence="1">
    <location>
        <begin position="154"/>
        <end position="174"/>
    </location>
</feature>
<keyword evidence="3" id="KW-1185">Reference proteome</keyword>
<evidence type="ECO:0000313" key="3">
    <source>
        <dbReference type="Proteomes" id="UP000585050"/>
    </source>
</evidence>
<organism evidence="2 3">
    <name type="scientific">Flammeovirga agarivorans</name>
    <dbReference type="NCBI Taxonomy" id="2726742"/>
    <lineage>
        <taxon>Bacteria</taxon>
        <taxon>Pseudomonadati</taxon>
        <taxon>Bacteroidota</taxon>
        <taxon>Cytophagia</taxon>
        <taxon>Cytophagales</taxon>
        <taxon>Flammeovirgaceae</taxon>
        <taxon>Flammeovirga</taxon>
    </lineage>
</organism>
<keyword evidence="1" id="KW-0472">Membrane</keyword>
<dbReference type="EMBL" id="JABAIL010000001">
    <property type="protein sequence ID" value="NLR89977.1"/>
    <property type="molecule type" value="Genomic_DNA"/>
</dbReference>
<evidence type="ECO:0000313" key="2">
    <source>
        <dbReference type="EMBL" id="NLR89977.1"/>
    </source>
</evidence>
<keyword evidence="1" id="KW-0812">Transmembrane</keyword>
<sequence length="424" mass="49530">MEWLSSILLLYFIFLHWSNNQKHSTSISKYYPYLLIVKLLLGIAIGLLYSFYYRGGDTFGIFKDANTLRDIAINQPLDYLDYIFSKPYRYPEAIQSKLLQSNASTAIFAILLSFVSLLTGGNYWVTSLYLSFISFICIWRYLNSVYQIYPKLKYSLIIPFFFLPSFSMWSSGIVKECLSMAFLFYTLSICIDYLSHNTVKKRNWVLAVISLFLLFQIKFYYGALFIALSPMMIVFKYRHQMRFKNWKWILLPSFLITLVILTLPFLHHHLNYHQIVHTIYLNYQKLYSASTEGHAIYLPLFDDSINGLIQSLPTAIIKAFTSPKITSESSIFYVIIKIENFLVLGCYLLSLYFLLKNDTIKKRPWLLWTFIYISIIIILFIGILAIASPNYGSLNRYKIGAVVLLFQLSLSSIEVHYTKNFSSR</sequence>
<gene>
    <name evidence="2" type="ORF">HGP29_02110</name>
</gene>
<feature type="transmembrane region" description="Helical" evidence="1">
    <location>
        <begin position="204"/>
        <end position="228"/>
    </location>
</feature>
<comment type="caution">
    <text evidence="2">The sequence shown here is derived from an EMBL/GenBank/DDBJ whole genome shotgun (WGS) entry which is preliminary data.</text>
</comment>
<proteinExistence type="predicted"/>
<accession>A0A7X8SH15</accession>
<dbReference type="Proteomes" id="UP000585050">
    <property type="component" value="Unassembled WGS sequence"/>
</dbReference>
<feature type="transmembrane region" description="Helical" evidence="1">
    <location>
        <begin position="331"/>
        <end position="354"/>
    </location>
</feature>
<evidence type="ECO:0008006" key="4">
    <source>
        <dbReference type="Google" id="ProtNLM"/>
    </source>
</evidence>
<feature type="transmembrane region" description="Helical" evidence="1">
    <location>
        <begin position="123"/>
        <end position="142"/>
    </location>
</feature>
<feature type="transmembrane region" description="Helical" evidence="1">
    <location>
        <begin position="248"/>
        <end position="266"/>
    </location>
</feature>
<feature type="transmembrane region" description="Helical" evidence="1">
    <location>
        <begin position="30"/>
        <end position="53"/>
    </location>
</feature>
<protein>
    <recommendedName>
        <fullName evidence="4">Glycosyltransferase RgtA/B/C/D-like domain-containing protein</fullName>
    </recommendedName>
</protein>
<evidence type="ECO:0000256" key="1">
    <source>
        <dbReference type="SAM" id="Phobius"/>
    </source>
</evidence>
<reference evidence="2 3" key="1">
    <citation type="submission" date="2020-04" db="EMBL/GenBank/DDBJ databases">
        <title>Flammeovirga sp. SR4, a novel species isolated from seawater.</title>
        <authorList>
            <person name="Wang X."/>
        </authorList>
    </citation>
    <scope>NUCLEOTIDE SEQUENCE [LARGE SCALE GENOMIC DNA]</scope>
    <source>
        <strain evidence="2 3">SR4</strain>
    </source>
</reference>
<keyword evidence="1" id="KW-1133">Transmembrane helix</keyword>
<name>A0A7X8SH15_9BACT</name>
<feature type="transmembrane region" description="Helical" evidence="1">
    <location>
        <begin position="366"/>
        <end position="387"/>
    </location>
</feature>